<sequence>MNVELANALVPPEIAMLFWNTKSSPLKQSKIHIDLAFCHVFISYSLRPCSHHTTVTYEVGIDLSTEEINEPLVDIRINQWYSLYPSRGLRRPKGPERAWTEAAGSESEAEGS</sequence>
<evidence type="ECO:0000256" key="1">
    <source>
        <dbReference type="SAM" id="MobiDB-lite"/>
    </source>
</evidence>
<reference evidence="2 3" key="1">
    <citation type="journal article" date="2022" name="Plant J.">
        <title>Strategies of tolerance reflected in two North American maple genomes.</title>
        <authorList>
            <person name="McEvoy S.L."/>
            <person name="Sezen U.U."/>
            <person name="Trouern-Trend A."/>
            <person name="McMahon S.M."/>
            <person name="Schaberg P.G."/>
            <person name="Yang J."/>
            <person name="Wegrzyn J.L."/>
            <person name="Swenson N.G."/>
        </authorList>
    </citation>
    <scope>NUCLEOTIDE SEQUENCE [LARGE SCALE GENOMIC DNA]</scope>
    <source>
        <strain evidence="2">91603</strain>
    </source>
</reference>
<comment type="caution">
    <text evidence="2">The sequence shown here is derived from an EMBL/GenBank/DDBJ whole genome shotgun (WGS) entry which is preliminary data.</text>
</comment>
<organism evidence="2 3">
    <name type="scientific">Acer negundo</name>
    <name type="common">Box elder</name>
    <dbReference type="NCBI Taxonomy" id="4023"/>
    <lineage>
        <taxon>Eukaryota</taxon>
        <taxon>Viridiplantae</taxon>
        <taxon>Streptophyta</taxon>
        <taxon>Embryophyta</taxon>
        <taxon>Tracheophyta</taxon>
        <taxon>Spermatophyta</taxon>
        <taxon>Magnoliopsida</taxon>
        <taxon>eudicotyledons</taxon>
        <taxon>Gunneridae</taxon>
        <taxon>Pentapetalae</taxon>
        <taxon>rosids</taxon>
        <taxon>malvids</taxon>
        <taxon>Sapindales</taxon>
        <taxon>Sapindaceae</taxon>
        <taxon>Hippocastanoideae</taxon>
        <taxon>Acereae</taxon>
        <taxon>Acer</taxon>
    </lineage>
</organism>
<name>A0AAD5JFA7_ACENE</name>
<evidence type="ECO:0000313" key="2">
    <source>
        <dbReference type="EMBL" id="KAI9197888.1"/>
    </source>
</evidence>
<keyword evidence="3" id="KW-1185">Reference proteome</keyword>
<gene>
    <name evidence="2" type="ORF">LWI28_006145</name>
</gene>
<proteinExistence type="predicted"/>
<feature type="region of interest" description="Disordered" evidence="1">
    <location>
        <begin position="89"/>
        <end position="112"/>
    </location>
</feature>
<dbReference type="EMBL" id="JAJSOW010000002">
    <property type="protein sequence ID" value="KAI9197888.1"/>
    <property type="molecule type" value="Genomic_DNA"/>
</dbReference>
<dbReference type="Proteomes" id="UP001064489">
    <property type="component" value="Chromosome 13"/>
</dbReference>
<dbReference type="AlphaFoldDB" id="A0AAD5JFA7"/>
<protein>
    <submittedName>
        <fullName evidence="2">Uncharacterized protein</fullName>
    </submittedName>
</protein>
<accession>A0AAD5JFA7</accession>
<evidence type="ECO:0000313" key="3">
    <source>
        <dbReference type="Proteomes" id="UP001064489"/>
    </source>
</evidence>